<dbReference type="EMBL" id="MN740153">
    <property type="protein sequence ID" value="QHT90219.1"/>
    <property type="molecule type" value="Genomic_DNA"/>
</dbReference>
<reference evidence="1" key="1">
    <citation type="journal article" date="2020" name="Nature">
        <title>Giant virus diversity and host interactions through global metagenomics.</title>
        <authorList>
            <person name="Schulz F."/>
            <person name="Roux S."/>
            <person name="Paez-Espino D."/>
            <person name="Jungbluth S."/>
            <person name="Walsh D.A."/>
            <person name="Denef V.J."/>
            <person name="McMahon K.D."/>
            <person name="Konstantinidis K.T."/>
            <person name="Eloe-Fadrosh E.A."/>
            <person name="Kyrpides N.C."/>
            <person name="Woyke T."/>
        </authorList>
    </citation>
    <scope>NUCLEOTIDE SEQUENCE</scope>
    <source>
        <strain evidence="1">GVMAG-M-3300023184-68</strain>
    </source>
</reference>
<accession>A0A6C0IBW8</accession>
<evidence type="ECO:0000313" key="1">
    <source>
        <dbReference type="EMBL" id="QHT90219.1"/>
    </source>
</evidence>
<sequence>MTLMPHYVITKYTRDQAKRLGVSVKHSTNPKKKLDVFDKDGKKIASCGGMGYSDYPTFWKNEGKAVADEHRRRYKQRHEKDRHVVGSPGYYADKLLW</sequence>
<protein>
    <submittedName>
        <fullName evidence="1">Uncharacterized protein</fullName>
    </submittedName>
</protein>
<dbReference type="AlphaFoldDB" id="A0A6C0IBW8"/>
<name>A0A6C0IBW8_9ZZZZ</name>
<proteinExistence type="predicted"/>
<organism evidence="1">
    <name type="scientific">viral metagenome</name>
    <dbReference type="NCBI Taxonomy" id="1070528"/>
    <lineage>
        <taxon>unclassified sequences</taxon>
        <taxon>metagenomes</taxon>
        <taxon>organismal metagenomes</taxon>
    </lineage>
</organism>